<dbReference type="EMBL" id="CM000882">
    <property type="protein sequence ID" value="KQJ99255.1"/>
    <property type="molecule type" value="Genomic_DNA"/>
</dbReference>
<evidence type="ECO:0000313" key="8">
    <source>
        <dbReference type="Proteomes" id="UP000008810"/>
    </source>
</evidence>
<dbReference type="InterPro" id="IPR042197">
    <property type="entry name" value="Apaf_helical"/>
</dbReference>
<reference evidence="6 7" key="1">
    <citation type="journal article" date="2010" name="Nature">
        <title>Genome sequencing and analysis of the model grass Brachypodium distachyon.</title>
        <authorList>
            <consortium name="International Brachypodium Initiative"/>
        </authorList>
    </citation>
    <scope>NUCLEOTIDE SEQUENCE [LARGE SCALE GENOMIC DNA]</scope>
    <source>
        <strain evidence="6 7">Bd21</strain>
    </source>
</reference>
<dbReference type="InterPro" id="IPR055414">
    <property type="entry name" value="LRR_R13L4/SHOC2-like"/>
</dbReference>
<sequence length="749" mass="85376">MEKAGQLKVVAVVGSGGMGKTTLAKQVYTKIKGQFDCTAFVPVSQNPNIVKILSDIILQVHACLPEGCNDERPLIHKLREYLQYKRYLIVIDDLWATEAWSIKNSFVENNRGSRVITTTHIERVAQACCSRFHDHVYKIQPLNVPDSRRLFHRRIFLSNDACPEHLKDVSDEILKKCQGVPLAILSVASTLSSHGGVMFKKNWETMRDHLGDPLETDSDMNWMRYVLNLGYNDLSLDLKTCLLYIGIFPEDSVIMKDDLIRRWIAGCFVSGKNTYGPEEIADSYFNELINRNMIQIADYDDCGEVASCRVHDLMLDFIISKSTEENFMTVINGQRSTKGTLEPRQVSVHLSNSEPNNRLENMPLTQVRSFYFWGPAQLMPSFSKFQLLRVLYLDVSGAKREHCYLSSIGNLFQLRYLRTRGIPYKQVLTQLQNLQRLKTLEIAEDDGIDGQYDYFVLNVCLLPSTLLHLIVTADVKLVGGIGRMRSLHTLATLQVNLRDVESMKGLGDLSNLRDLKLLRCTYGVEDTCDLLVSSLCRLSSLKSLAFRGSLMADALTRWSPPPLDLQRLHVLECPFSTVSDWLTQLDRLRSLEVTVQLLPRDGAEILARLTSLVHLRLHTRAQAPEEGVIIRGAMFPYLKNFWFRCKVPCLMFEAGAMPRIQSLTVECHVHAERHAYDLHHGIEHLGSLKVYKMFAYERDTFMSRFLHSSYSSKAHVEGVRKWDLQTLETEVRKVIDKHPGGPDVSIKYV</sequence>
<gene>
    <name evidence="6" type="ORF">BRADI_3g42037v3</name>
</gene>
<dbReference type="SUPFAM" id="SSF52047">
    <property type="entry name" value="RNI-like"/>
    <property type="match status" value="1"/>
</dbReference>
<dbReference type="Pfam" id="PF00931">
    <property type="entry name" value="NB-ARC"/>
    <property type="match status" value="1"/>
</dbReference>
<dbReference type="EnsemblPlants" id="KQJ99255">
    <property type="protein sequence ID" value="KQJ99255"/>
    <property type="gene ID" value="BRADI_3g42037v3"/>
</dbReference>
<feature type="domain" description="NB-ARC" evidence="3">
    <location>
        <begin position="4"/>
        <end position="156"/>
    </location>
</feature>
<dbReference type="InterPro" id="IPR058922">
    <property type="entry name" value="WHD_DRP"/>
</dbReference>
<dbReference type="EnsemblPlants" id="PNT68537">
    <property type="protein sequence ID" value="PNT68537"/>
    <property type="gene ID" value="BRADI_3g42037v3"/>
</dbReference>
<dbReference type="FunFam" id="1.10.10.10:FF:000322">
    <property type="entry name" value="Probable disease resistance protein At1g63360"/>
    <property type="match status" value="1"/>
</dbReference>
<accession>A0A0Q3FHY6</accession>
<dbReference type="SUPFAM" id="SSF52540">
    <property type="entry name" value="P-loop containing nucleoside triphosphate hydrolases"/>
    <property type="match status" value="1"/>
</dbReference>
<organism evidence="6">
    <name type="scientific">Brachypodium distachyon</name>
    <name type="common">Purple false brome</name>
    <name type="synonym">Trachynia distachya</name>
    <dbReference type="NCBI Taxonomy" id="15368"/>
    <lineage>
        <taxon>Eukaryota</taxon>
        <taxon>Viridiplantae</taxon>
        <taxon>Streptophyta</taxon>
        <taxon>Embryophyta</taxon>
        <taxon>Tracheophyta</taxon>
        <taxon>Spermatophyta</taxon>
        <taxon>Magnoliopsida</taxon>
        <taxon>Liliopsida</taxon>
        <taxon>Poales</taxon>
        <taxon>Poaceae</taxon>
        <taxon>BOP clade</taxon>
        <taxon>Pooideae</taxon>
        <taxon>Stipodae</taxon>
        <taxon>Brachypodieae</taxon>
        <taxon>Brachypodium</taxon>
    </lineage>
</organism>
<protein>
    <submittedName>
        <fullName evidence="6 7">Uncharacterized protein</fullName>
    </submittedName>
</protein>
<dbReference type="Pfam" id="PF23559">
    <property type="entry name" value="WHD_DRP"/>
    <property type="match status" value="1"/>
</dbReference>
<dbReference type="Proteomes" id="UP000008810">
    <property type="component" value="Chromosome 3"/>
</dbReference>
<dbReference type="InterPro" id="IPR036388">
    <property type="entry name" value="WH-like_DNA-bd_sf"/>
</dbReference>
<evidence type="ECO:0000313" key="6">
    <source>
        <dbReference type="EMBL" id="KQJ99255.1"/>
    </source>
</evidence>
<dbReference type="Pfam" id="PF23598">
    <property type="entry name" value="LRR_14"/>
    <property type="match status" value="1"/>
</dbReference>
<dbReference type="Gene3D" id="3.40.50.300">
    <property type="entry name" value="P-loop containing nucleotide triphosphate hydrolases"/>
    <property type="match status" value="1"/>
</dbReference>
<dbReference type="Gene3D" id="3.80.10.10">
    <property type="entry name" value="Ribonuclease Inhibitor"/>
    <property type="match status" value="1"/>
</dbReference>
<dbReference type="InterPro" id="IPR002182">
    <property type="entry name" value="NB-ARC"/>
</dbReference>
<dbReference type="ExpressionAtlas" id="A0A0Q3FHY6">
    <property type="expression patterns" value="baseline and differential"/>
</dbReference>
<evidence type="ECO:0000259" key="3">
    <source>
        <dbReference type="Pfam" id="PF00931"/>
    </source>
</evidence>
<keyword evidence="2" id="KW-0611">Plant defense</keyword>
<feature type="domain" description="Disease resistance protein winged helix" evidence="4">
    <location>
        <begin position="247"/>
        <end position="318"/>
    </location>
</feature>
<dbReference type="InterPro" id="IPR044974">
    <property type="entry name" value="Disease_R_plants"/>
</dbReference>
<dbReference type="OrthoDB" id="6161812at2759"/>
<dbReference type="Gramene" id="KQJ99254">
    <property type="protein sequence ID" value="KQJ99254"/>
    <property type="gene ID" value="BRADI_3g42037v3"/>
</dbReference>
<reference evidence="7" key="3">
    <citation type="submission" date="2018-08" db="UniProtKB">
        <authorList>
            <consortium name="EnsemblPlants"/>
        </authorList>
    </citation>
    <scope>IDENTIFICATION</scope>
    <source>
        <strain evidence="7">cv. Bd21</strain>
    </source>
</reference>
<dbReference type="InterPro" id="IPR027417">
    <property type="entry name" value="P-loop_NTPase"/>
</dbReference>
<dbReference type="GO" id="GO:0002758">
    <property type="term" value="P:innate immune response-activating signaling pathway"/>
    <property type="evidence" value="ECO:0007669"/>
    <property type="project" value="UniProtKB-ARBA"/>
</dbReference>
<evidence type="ECO:0000256" key="2">
    <source>
        <dbReference type="ARBA" id="ARBA00022821"/>
    </source>
</evidence>
<dbReference type="GO" id="GO:0009626">
    <property type="term" value="P:plant-type hypersensitive response"/>
    <property type="evidence" value="ECO:0007669"/>
    <property type="project" value="UniProtKB-ARBA"/>
</dbReference>
<dbReference type="InterPro" id="IPR032675">
    <property type="entry name" value="LRR_dom_sf"/>
</dbReference>
<dbReference type="PRINTS" id="PR00364">
    <property type="entry name" value="DISEASERSIST"/>
</dbReference>
<evidence type="ECO:0000313" key="7">
    <source>
        <dbReference type="EnsemblPlants" id="KQJ99254"/>
    </source>
</evidence>
<dbReference type="PANTHER" id="PTHR23155">
    <property type="entry name" value="DISEASE RESISTANCE PROTEIN RP"/>
    <property type="match status" value="1"/>
</dbReference>
<dbReference type="EnsemblPlants" id="KQJ99254">
    <property type="protein sequence ID" value="KQJ99254"/>
    <property type="gene ID" value="BRADI_3g42037v3"/>
</dbReference>
<dbReference type="EMBL" id="CM000882">
    <property type="protein sequence ID" value="PNT68537.1"/>
    <property type="molecule type" value="Genomic_DNA"/>
</dbReference>
<evidence type="ECO:0000256" key="1">
    <source>
        <dbReference type="ARBA" id="ARBA00022737"/>
    </source>
</evidence>
<reference evidence="6" key="2">
    <citation type="submission" date="2017-06" db="EMBL/GenBank/DDBJ databases">
        <title>WGS assembly of Brachypodium distachyon.</title>
        <authorList>
            <consortium name="The International Brachypodium Initiative"/>
            <person name="Lucas S."/>
            <person name="Harmon-Smith M."/>
            <person name="Lail K."/>
            <person name="Tice H."/>
            <person name="Grimwood J."/>
            <person name="Bruce D."/>
            <person name="Barry K."/>
            <person name="Shu S."/>
            <person name="Lindquist E."/>
            <person name="Wang M."/>
            <person name="Pitluck S."/>
            <person name="Vogel J.P."/>
            <person name="Garvin D.F."/>
            <person name="Mockler T.C."/>
            <person name="Schmutz J."/>
            <person name="Rokhsar D."/>
            <person name="Bevan M.W."/>
        </authorList>
    </citation>
    <scope>NUCLEOTIDE SEQUENCE</scope>
    <source>
        <strain evidence="6">Bd21</strain>
    </source>
</reference>
<dbReference type="GO" id="GO:0098542">
    <property type="term" value="P:defense response to other organism"/>
    <property type="evidence" value="ECO:0000318"/>
    <property type="project" value="GO_Central"/>
</dbReference>
<dbReference type="PANTHER" id="PTHR23155:SF999">
    <property type="entry name" value="NB-ARC DOMAIN CONTAINING PROTEIN, EXPRESSED"/>
    <property type="match status" value="1"/>
</dbReference>
<dbReference type="GO" id="GO:0043531">
    <property type="term" value="F:ADP binding"/>
    <property type="evidence" value="ECO:0007669"/>
    <property type="project" value="InterPro"/>
</dbReference>
<keyword evidence="1" id="KW-0677">Repeat</keyword>
<dbReference type="Gramene" id="PNT68537">
    <property type="protein sequence ID" value="PNT68537"/>
    <property type="gene ID" value="BRADI_3g42037v3"/>
</dbReference>
<name>A0A0Q3FHY6_BRADI</name>
<dbReference type="EMBL" id="CM000882">
    <property type="protein sequence ID" value="KQJ99254.1"/>
    <property type="molecule type" value="Genomic_DNA"/>
</dbReference>
<feature type="domain" description="Disease resistance R13L4/SHOC-2-like LRR" evidence="5">
    <location>
        <begin position="366"/>
        <end position="738"/>
    </location>
</feature>
<dbReference type="Gene3D" id="1.10.10.10">
    <property type="entry name" value="Winged helix-like DNA-binding domain superfamily/Winged helix DNA-binding domain"/>
    <property type="match status" value="1"/>
</dbReference>
<keyword evidence="8" id="KW-1185">Reference proteome</keyword>
<evidence type="ECO:0000259" key="4">
    <source>
        <dbReference type="Pfam" id="PF23559"/>
    </source>
</evidence>
<proteinExistence type="predicted"/>
<dbReference type="AlphaFoldDB" id="A0A0Q3FHY6"/>
<dbReference type="GO" id="GO:0042742">
    <property type="term" value="P:defense response to bacterium"/>
    <property type="evidence" value="ECO:0007669"/>
    <property type="project" value="UniProtKB-ARBA"/>
</dbReference>
<dbReference type="Gramene" id="KQJ99255">
    <property type="protein sequence ID" value="KQJ99255"/>
    <property type="gene ID" value="BRADI_3g42037v3"/>
</dbReference>
<dbReference type="Gene3D" id="1.10.8.430">
    <property type="entry name" value="Helical domain of apoptotic protease-activating factors"/>
    <property type="match status" value="1"/>
</dbReference>
<evidence type="ECO:0000259" key="5">
    <source>
        <dbReference type="Pfam" id="PF23598"/>
    </source>
</evidence>
<dbReference type="InParanoid" id="A0A0Q3FHY6"/>